<feature type="region of interest" description="Disordered" evidence="2">
    <location>
        <begin position="483"/>
        <end position="541"/>
    </location>
</feature>
<dbReference type="InterPro" id="IPR000504">
    <property type="entry name" value="RRM_dom"/>
</dbReference>
<accession>A0A818P7P1</accession>
<dbReference type="EMBL" id="CAJNOG010000218">
    <property type="protein sequence ID" value="CAF1086713.1"/>
    <property type="molecule type" value="Genomic_DNA"/>
</dbReference>
<dbReference type="Gene3D" id="3.40.50.800">
    <property type="entry name" value="Anticodon-binding domain"/>
    <property type="match status" value="1"/>
</dbReference>
<dbReference type="AlphaFoldDB" id="A0A818P7P1"/>
<feature type="compositionally biased region" description="Low complexity" evidence="2">
    <location>
        <begin position="527"/>
        <end position="537"/>
    </location>
</feature>
<dbReference type="InterPro" id="IPR052600">
    <property type="entry name" value="Nuc_rcpt_coact/corep"/>
</dbReference>
<feature type="compositionally biased region" description="Low complexity" evidence="2">
    <location>
        <begin position="119"/>
        <end position="128"/>
    </location>
</feature>
<evidence type="ECO:0000313" key="4">
    <source>
        <dbReference type="EMBL" id="CAF1086713.1"/>
    </source>
</evidence>
<evidence type="ECO:0000259" key="3">
    <source>
        <dbReference type="PROSITE" id="PS50102"/>
    </source>
</evidence>
<dbReference type="Proteomes" id="UP000663844">
    <property type="component" value="Unassembled WGS sequence"/>
</dbReference>
<gene>
    <name evidence="4" type="ORF">JYZ213_LOCUS20605</name>
    <name evidence="5" type="ORF">OXD698_LOCUS7315</name>
</gene>
<name>A0A818P7P1_9BILA</name>
<proteinExistence type="predicted"/>
<dbReference type="SUPFAM" id="SSF54928">
    <property type="entry name" value="RNA-binding domain, RBD"/>
    <property type="match status" value="1"/>
</dbReference>
<feature type="region of interest" description="Disordered" evidence="2">
    <location>
        <begin position="652"/>
        <end position="671"/>
    </location>
</feature>
<protein>
    <recommendedName>
        <fullName evidence="3">RRM domain-containing protein</fullName>
    </recommendedName>
</protein>
<keyword evidence="1" id="KW-0694">RNA-binding</keyword>
<evidence type="ECO:0000256" key="1">
    <source>
        <dbReference type="PROSITE-ProRule" id="PRU00176"/>
    </source>
</evidence>
<dbReference type="PROSITE" id="PS50102">
    <property type="entry name" value="RRM"/>
    <property type="match status" value="1"/>
</dbReference>
<feature type="compositionally biased region" description="Basic and acidic residues" evidence="2">
    <location>
        <begin position="129"/>
        <end position="139"/>
    </location>
</feature>
<comment type="caution">
    <text evidence="5">The sequence shown here is derived from an EMBL/GenBank/DDBJ whole genome shotgun (WGS) entry which is preliminary data.</text>
</comment>
<feature type="region of interest" description="Disordered" evidence="2">
    <location>
        <begin position="115"/>
        <end position="150"/>
    </location>
</feature>
<feature type="compositionally biased region" description="Low complexity" evidence="2">
    <location>
        <begin position="654"/>
        <end position="671"/>
    </location>
</feature>
<evidence type="ECO:0000313" key="6">
    <source>
        <dbReference type="Proteomes" id="UP000663844"/>
    </source>
</evidence>
<evidence type="ECO:0000313" key="5">
    <source>
        <dbReference type="EMBL" id="CAF3618810.1"/>
    </source>
</evidence>
<dbReference type="InterPro" id="IPR035979">
    <property type="entry name" value="RBD_domain_sf"/>
</dbReference>
<feature type="compositionally biased region" description="Basic and acidic residues" evidence="2">
    <location>
        <begin position="1"/>
        <end position="11"/>
    </location>
</feature>
<feature type="compositionally biased region" description="Polar residues" evidence="2">
    <location>
        <begin position="483"/>
        <end position="520"/>
    </location>
</feature>
<feature type="compositionally biased region" description="Low complexity" evidence="2">
    <location>
        <begin position="449"/>
        <end position="464"/>
    </location>
</feature>
<dbReference type="Proteomes" id="UP000663845">
    <property type="component" value="Unassembled WGS sequence"/>
</dbReference>
<dbReference type="SUPFAM" id="SSF52954">
    <property type="entry name" value="Class II aaRS ABD-related"/>
    <property type="match status" value="1"/>
</dbReference>
<sequence length="671" mass="75278">MSESHRDHDKSSNTNSCQDSRNSKDETNRYNRKRSHLESENIDAKVYISNVPSKKATDEELLDFFKPFGKISDIQVFKDHIFVQYNRIDDAKKLIKEAQIPLIFKGNQLDVFPARDVRSTSAKSSSTDRSSKRSHERTSHHQSLNYEPSRKMLSTHDQSNFIPQIDRIDDRMHISLSRSNSRRSSNESISLNHHMPYSVLAGPKDSNDCVDCHIILVNFRQREYAEKIESRLASHGIVSSIILLREDLSLTKAIDNAARLQCLYGIIAMPMHEERRTASFHILYGQTEEHRNLTLDDGIHIIITNFAAYKERIRNEEIDSYRSNNNSVVYSNSNSSYEYIRPSNNLSQEEITSSALNPSGKLPLSMLLCLLADGRQLTLEEIDRVLVYLLEKKAKMLTLPSGTLPPLPAQYAINTTLNHQTGALIFLFALFKYFFQSSGIVSDTRLGLTSNPSPGKTSSSSTETSASIAEQIRQILSTNIIKSNSSMGDKNSQSTVTKSSSNNLSDTIKTEKQIPSQTNNDTKEVGQQQQQQQQQTQSSFVYRPAETVSTVPATFNYTSPPIRIANSVSPFVTATYPSYNSVTPSLGVNSAVKSATVQNFVSQPSQYFYQVPSQTLYQSPLNSTAANTAAAAALFQAYSQFNVQPSATSSIVNQQLNTQQQQQQQQQISRK</sequence>
<dbReference type="InterPro" id="IPR036621">
    <property type="entry name" value="Anticodon-bd_dom_sf"/>
</dbReference>
<dbReference type="GO" id="GO:0003723">
    <property type="term" value="F:RNA binding"/>
    <property type="evidence" value="ECO:0007669"/>
    <property type="project" value="UniProtKB-UniRule"/>
</dbReference>
<feature type="region of interest" description="Disordered" evidence="2">
    <location>
        <begin position="445"/>
        <end position="464"/>
    </location>
</feature>
<organism evidence="5 6">
    <name type="scientific">Adineta steineri</name>
    <dbReference type="NCBI Taxonomy" id="433720"/>
    <lineage>
        <taxon>Eukaryota</taxon>
        <taxon>Metazoa</taxon>
        <taxon>Spiralia</taxon>
        <taxon>Gnathifera</taxon>
        <taxon>Rotifera</taxon>
        <taxon>Eurotatoria</taxon>
        <taxon>Bdelloidea</taxon>
        <taxon>Adinetida</taxon>
        <taxon>Adinetidae</taxon>
        <taxon>Adineta</taxon>
    </lineage>
</organism>
<dbReference type="Pfam" id="PF00076">
    <property type="entry name" value="RRM_1"/>
    <property type="match status" value="1"/>
</dbReference>
<dbReference type="EMBL" id="CAJOAZ010000333">
    <property type="protein sequence ID" value="CAF3618810.1"/>
    <property type="molecule type" value="Genomic_DNA"/>
</dbReference>
<dbReference type="CDD" id="cd00590">
    <property type="entry name" value="RRM_SF"/>
    <property type="match status" value="1"/>
</dbReference>
<dbReference type="InterPro" id="IPR012677">
    <property type="entry name" value="Nucleotide-bd_a/b_plait_sf"/>
</dbReference>
<dbReference type="Gene3D" id="3.30.70.330">
    <property type="match status" value="1"/>
</dbReference>
<evidence type="ECO:0000256" key="2">
    <source>
        <dbReference type="SAM" id="MobiDB-lite"/>
    </source>
</evidence>
<feature type="domain" description="RRM" evidence="3">
    <location>
        <begin position="44"/>
        <end position="124"/>
    </location>
</feature>
<dbReference type="PANTHER" id="PTHR23295">
    <property type="entry name" value="NUCLEAR RECEPTOR COACTIVATOR 5-RELATED"/>
    <property type="match status" value="1"/>
</dbReference>
<reference evidence="5" key="1">
    <citation type="submission" date="2021-02" db="EMBL/GenBank/DDBJ databases">
        <authorList>
            <person name="Nowell W R."/>
        </authorList>
    </citation>
    <scope>NUCLEOTIDE SEQUENCE</scope>
</reference>
<dbReference type="PANTHER" id="PTHR23295:SF6">
    <property type="entry name" value="NEOSIN, ISOFORM A"/>
    <property type="match status" value="1"/>
</dbReference>
<feature type="region of interest" description="Disordered" evidence="2">
    <location>
        <begin position="1"/>
        <end position="36"/>
    </location>
</feature>
<dbReference type="SMART" id="SM00360">
    <property type="entry name" value="RRM"/>
    <property type="match status" value="1"/>
</dbReference>